<dbReference type="EMBL" id="UINC01222668">
    <property type="protein sequence ID" value="SVE51547.1"/>
    <property type="molecule type" value="Genomic_DNA"/>
</dbReference>
<evidence type="ECO:0000313" key="1">
    <source>
        <dbReference type="EMBL" id="SVE51547.1"/>
    </source>
</evidence>
<feature type="non-terminal residue" evidence="1">
    <location>
        <position position="1"/>
    </location>
</feature>
<reference evidence="1" key="1">
    <citation type="submission" date="2018-05" db="EMBL/GenBank/DDBJ databases">
        <authorList>
            <person name="Lanie J.A."/>
            <person name="Ng W.-L."/>
            <person name="Kazmierczak K.M."/>
            <person name="Andrzejewski T.M."/>
            <person name="Davidsen T.M."/>
            <person name="Wayne K.J."/>
            <person name="Tettelin H."/>
            <person name="Glass J.I."/>
            <person name="Rusch D."/>
            <person name="Podicherti R."/>
            <person name="Tsui H.-C.T."/>
            <person name="Winkler M.E."/>
        </authorList>
    </citation>
    <scope>NUCLEOTIDE SEQUENCE</scope>
</reference>
<protein>
    <recommendedName>
        <fullName evidence="2">Endonuclease/exonuclease/phosphatase domain-containing protein</fullName>
    </recommendedName>
</protein>
<sequence>IFHLNNLKIINAGISYPDKDMPEEMYINQAIEVMNLVDNKTILVGDFHNEDQDLPDKLNLDKRNLWNHVHCKSFLKNNGAWLSLQKIITTPTNHRISNVDCFNTDRQGHHPIQFEIYD</sequence>
<gene>
    <name evidence="1" type="ORF">METZ01_LOCUS504401</name>
</gene>
<evidence type="ECO:0008006" key="2">
    <source>
        <dbReference type="Google" id="ProtNLM"/>
    </source>
</evidence>
<name>A0A383E3X7_9ZZZZ</name>
<accession>A0A383E3X7</accession>
<dbReference type="AlphaFoldDB" id="A0A383E3X7"/>
<organism evidence="1">
    <name type="scientific">marine metagenome</name>
    <dbReference type="NCBI Taxonomy" id="408172"/>
    <lineage>
        <taxon>unclassified sequences</taxon>
        <taxon>metagenomes</taxon>
        <taxon>ecological metagenomes</taxon>
    </lineage>
</organism>
<proteinExistence type="predicted"/>